<sequence>MIDFSFSIYDLEYFLLIFVRVSCFVYIAPYFGMNDTPARIRIGISFFTSILLYETLTPADAVVFDTVMEYAVIVMKEAIAGLLIGFGANICMAIVNFAGSIADMETGLSMATLMDPATRESTSITGVLYQYSFMLMLIASGMYRYLFGALADSFTLIPINGVTFHADSLLNSMIEFMNDYILIGFRIVLPIFCVTLLLNAILGVLAKVSPQMNMFAVGIQLKVLAGLSALFLTAGMLPGAADFVYQEMKKMVVSFIGGMM</sequence>
<dbReference type="PANTHER" id="PTHR30065">
    <property type="entry name" value="FLAGELLAR BIOSYNTHETIC PROTEIN FLIR"/>
    <property type="match status" value="1"/>
</dbReference>
<keyword evidence="11" id="KW-0966">Cell projection</keyword>
<feature type="transmembrane region" description="Helical" evidence="10">
    <location>
        <begin position="13"/>
        <end position="33"/>
    </location>
</feature>
<dbReference type="GO" id="GO:0044780">
    <property type="term" value="P:bacterial-type flagellum assembly"/>
    <property type="evidence" value="ECO:0007669"/>
    <property type="project" value="UniProtKB-UniRule"/>
</dbReference>
<dbReference type="PANTHER" id="PTHR30065:SF1">
    <property type="entry name" value="SURFACE PRESENTATION OF ANTIGENS PROTEIN SPAR"/>
    <property type="match status" value="1"/>
</dbReference>
<keyword evidence="11" id="KW-0969">Cilium</keyword>
<keyword evidence="12" id="KW-1185">Reference proteome</keyword>
<feature type="transmembrane region" description="Helical" evidence="10">
    <location>
        <begin position="223"/>
        <end position="245"/>
    </location>
</feature>
<keyword evidence="5 10" id="KW-0812">Transmembrane</keyword>
<evidence type="ECO:0000256" key="8">
    <source>
        <dbReference type="ARBA" id="ARBA00023143"/>
    </source>
</evidence>
<feature type="transmembrane region" description="Helical" evidence="10">
    <location>
        <begin position="79"/>
        <end position="102"/>
    </location>
</feature>
<evidence type="ECO:0000256" key="6">
    <source>
        <dbReference type="ARBA" id="ARBA00022989"/>
    </source>
</evidence>
<dbReference type="NCBIfam" id="TIGR01400">
    <property type="entry name" value="fliR"/>
    <property type="match status" value="1"/>
</dbReference>
<dbReference type="GO" id="GO:0005886">
    <property type="term" value="C:plasma membrane"/>
    <property type="evidence" value="ECO:0007669"/>
    <property type="project" value="UniProtKB-SubCell"/>
</dbReference>
<dbReference type="InterPro" id="IPR002010">
    <property type="entry name" value="T3SS_IM_R"/>
</dbReference>
<comment type="similarity">
    <text evidence="2 10">Belongs to the FliR/MopE/SpaR family.</text>
</comment>
<gene>
    <name evidence="11" type="primary">fliR</name>
    <name evidence="11" type="ORF">FYJ59_02270</name>
</gene>
<feature type="transmembrane region" description="Helical" evidence="10">
    <location>
        <begin position="180"/>
        <end position="202"/>
    </location>
</feature>
<proteinExistence type="inferred from homology"/>
<feature type="transmembrane region" description="Helical" evidence="10">
    <location>
        <begin position="40"/>
        <end position="59"/>
    </location>
</feature>
<name>A0A6L5YHE7_9FIRM</name>
<evidence type="ECO:0000256" key="4">
    <source>
        <dbReference type="ARBA" id="ARBA00022475"/>
    </source>
</evidence>
<dbReference type="GO" id="GO:0006605">
    <property type="term" value="P:protein targeting"/>
    <property type="evidence" value="ECO:0007669"/>
    <property type="project" value="UniProtKB-UniRule"/>
</dbReference>
<dbReference type="GO" id="GO:0009425">
    <property type="term" value="C:bacterial-type flagellum basal body"/>
    <property type="evidence" value="ECO:0007669"/>
    <property type="project" value="UniProtKB-SubCell"/>
</dbReference>
<evidence type="ECO:0000313" key="12">
    <source>
        <dbReference type="Proteomes" id="UP000476055"/>
    </source>
</evidence>
<dbReference type="RefSeq" id="WP_154495095.1">
    <property type="nucleotide sequence ID" value="NZ_VUMU01000002.1"/>
</dbReference>
<evidence type="ECO:0000256" key="10">
    <source>
        <dbReference type="RuleBase" id="RU362071"/>
    </source>
</evidence>
<organism evidence="11 12">
    <name type="scientific">Waltera intestinalis</name>
    <dbReference type="NCBI Taxonomy" id="2606635"/>
    <lineage>
        <taxon>Bacteria</taxon>
        <taxon>Bacillati</taxon>
        <taxon>Bacillota</taxon>
        <taxon>Clostridia</taxon>
        <taxon>Lachnospirales</taxon>
        <taxon>Lachnospiraceae</taxon>
        <taxon>Waltera</taxon>
    </lineage>
</organism>
<dbReference type="EMBL" id="VUMU01000002">
    <property type="protein sequence ID" value="MST57082.1"/>
    <property type="molecule type" value="Genomic_DNA"/>
</dbReference>
<comment type="caution">
    <text evidence="11">The sequence shown here is derived from an EMBL/GenBank/DDBJ whole genome shotgun (WGS) entry which is preliminary data.</text>
</comment>
<evidence type="ECO:0000256" key="2">
    <source>
        <dbReference type="ARBA" id="ARBA00009772"/>
    </source>
</evidence>
<dbReference type="AlphaFoldDB" id="A0A6L5YHE7"/>
<evidence type="ECO:0000256" key="7">
    <source>
        <dbReference type="ARBA" id="ARBA00023136"/>
    </source>
</evidence>
<comment type="function">
    <text evidence="1 10">Role in flagellar biosynthesis.</text>
</comment>
<evidence type="ECO:0000313" key="11">
    <source>
        <dbReference type="EMBL" id="MST57082.1"/>
    </source>
</evidence>
<dbReference type="Proteomes" id="UP000476055">
    <property type="component" value="Unassembled WGS sequence"/>
</dbReference>
<keyword evidence="6 10" id="KW-1133">Transmembrane helix</keyword>
<reference evidence="11 12" key="1">
    <citation type="submission" date="2019-08" db="EMBL/GenBank/DDBJ databases">
        <title>In-depth cultivation of the pig gut microbiome towards novel bacterial diversity and tailored functional studies.</title>
        <authorList>
            <person name="Wylensek D."/>
            <person name="Hitch T.C.A."/>
            <person name="Clavel T."/>
        </authorList>
    </citation>
    <scope>NUCLEOTIDE SEQUENCE [LARGE SCALE GENOMIC DNA]</scope>
    <source>
        <strain evidence="11 12">WCA3-601-WT-6H</strain>
    </source>
</reference>
<dbReference type="InterPro" id="IPR006303">
    <property type="entry name" value="FliR"/>
</dbReference>
<evidence type="ECO:0000256" key="3">
    <source>
        <dbReference type="ARBA" id="ARBA00021717"/>
    </source>
</evidence>
<keyword evidence="8 10" id="KW-0975">Bacterial flagellum</keyword>
<keyword evidence="11" id="KW-0282">Flagellum</keyword>
<dbReference type="PRINTS" id="PR00953">
    <property type="entry name" value="TYPE3IMRPROT"/>
</dbReference>
<evidence type="ECO:0000256" key="9">
    <source>
        <dbReference type="NCBIfam" id="TIGR01400"/>
    </source>
</evidence>
<evidence type="ECO:0000256" key="5">
    <source>
        <dbReference type="ARBA" id="ARBA00022692"/>
    </source>
</evidence>
<protein>
    <recommendedName>
        <fullName evidence="3 9">Flagellar biosynthetic protein FliR</fullName>
    </recommendedName>
</protein>
<keyword evidence="7 10" id="KW-0472">Membrane</keyword>
<comment type="subcellular location">
    <subcellularLocation>
        <location evidence="10">Cell membrane</location>
        <topology evidence="10">Multi-pass membrane protein</topology>
    </subcellularLocation>
    <subcellularLocation>
        <location evidence="10">Bacterial flagellum basal body</location>
    </subcellularLocation>
</comment>
<accession>A0A6L5YHE7</accession>
<keyword evidence="4 10" id="KW-1003">Cell membrane</keyword>
<dbReference type="Pfam" id="PF01311">
    <property type="entry name" value="Bac_export_1"/>
    <property type="match status" value="1"/>
</dbReference>
<evidence type="ECO:0000256" key="1">
    <source>
        <dbReference type="ARBA" id="ARBA00002578"/>
    </source>
</evidence>